<dbReference type="SUPFAM" id="SSF46785">
    <property type="entry name" value="Winged helix' DNA-binding domain"/>
    <property type="match status" value="1"/>
</dbReference>
<comment type="caution">
    <text evidence="7">The sequence shown here is derived from an EMBL/GenBank/DDBJ whole genome shotgun (WGS) entry which is preliminary data.</text>
</comment>
<dbReference type="Pfam" id="PF03466">
    <property type="entry name" value="LysR_substrate"/>
    <property type="match status" value="1"/>
</dbReference>
<organism evidence="7 8">
    <name type="scientific">Kordiimonas pumila</name>
    <dbReference type="NCBI Taxonomy" id="2161677"/>
    <lineage>
        <taxon>Bacteria</taxon>
        <taxon>Pseudomonadati</taxon>
        <taxon>Pseudomonadota</taxon>
        <taxon>Alphaproteobacteria</taxon>
        <taxon>Kordiimonadales</taxon>
        <taxon>Kordiimonadaceae</taxon>
        <taxon>Kordiimonas</taxon>
    </lineage>
</organism>
<evidence type="ECO:0000256" key="2">
    <source>
        <dbReference type="ARBA" id="ARBA00023015"/>
    </source>
</evidence>
<dbReference type="RefSeq" id="WP_228073822.1">
    <property type="nucleotide sequence ID" value="NZ_CP061205.1"/>
</dbReference>
<dbReference type="PRINTS" id="PR00039">
    <property type="entry name" value="HTHLYSR"/>
</dbReference>
<comment type="similarity">
    <text evidence="1">Belongs to the LysR transcriptional regulatory family.</text>
</comment>
<gene>
    <name evidence="7" type="ORF">ACFOKA_06675</name>
</gene>
<dbReference type="InterPro" id="IPR005119">
    <property type="entry name" value="LysR_subst-bd"/>
</dbReference>
<evidence type="ECO:0000259" key="6">
    <source>
        <dbReference type="PROSITE" id="PS50931"/>
    </source>
</evidence>
<evidence type="ECO:0000313" key="8">
    <source>
        <dbReference type="Proteomes" id="UP001595444"/>
    </source>
</evidence>
<keyword evidence="4" id="KW-0804">Transcription</keyword>
<proteinExistence type="inferred from homology"/>
<feature type="region of interest" description="Disordered" evidence="5">
    <location>
        <begin position="1"/>
        <end position="23"/>
    </location>
</feature>
<keyword evidence="3" id="KW-0238">DNA-binding</keyword>
<accession>A0ABV7D3H3</accession>
<evidence type="ECO:0000256" key="5">
    <source>
        <dbReference type="SAM" id="MobiDB-lite"/>
    </source>
</evidence>
<reference evidence="8" key="1">
    <citation type="journal article" date="2019" name="Int. J. Syst. Evol. Microbiol.">
        <title>The Global Catalogue of Microorganisms (GCM) 10K type strain sequencing project: providing services to taxonomists for standard genome sequencing and annotation.</title>
        <authorList>
            <consortium name="The Broad Institute Genomics Platform"/>
            <consortium name="The Broad Institute Genome Sequencing Center for Infectious Disease"/>
            <person name="Wu L."/>
            <person name="Ma J."/>
        </authorList>
    </citation>
    <scope>NUCLEOTIDE SEQUENCE [LARGE SCALE GENOMIC DNA]</scope>
    <source>
        <strain evidence="8">KCTC 62164</strain>
    </source>
</reference>
<evidence type="ECO:0000256" key="3">
    <source>
        <dbReference type="ARBA" id="ARBA00023125"/>
    </source>
</evidence>
<feature type="compositionally biased region" description="Polar residues" evidence="5">
    <location>
        <begin position="10"/>
        <end position="19"/>
    </location>
</feature>
<name>A0ABV7D3H3_9PROT</name>
<dbReference type="PROSITE" id="PS50931">
    <property type="entry name" value="HTH_LYSR"/>
    <property type="match status" value="1"/>
</dbReference>
<evidence type="ECO:0000256" key="4">
    <source>
        <dbReference type="ARBA" id="ARBA00023163"/>
    </source>
</evidence>
<dbReference type="SUPFAM" id="SSF53850">
    <property type="entry name" value="Periplasmic binding protein-like II"/>
    <property type="match status" value="1"/>
</dbReference>
<dbReference type="InterPro" id="IPR000847">
    <property type="entry name" value="LysR_HTH_N"/>
</dbReference>
<protein>
    <submittedName>
        <fullName evidence="7">LysR family transcriptional regulator</fullName>
    </submittedName>
</protein>
<dbReference type="Gene3D" id="1.10.10.10">
    <property type="entry name" value="Winged helix-like DNA-binding domain superfamily/Winged helix DNA-binding domain"/>
    <property type="match status" value="1"/>
</dbReference>
<feature type="domain" description="HTH lysR-type" evidence="6">
    <location>
        <begin position="26"/>
        <end position="83"/>
    </location>
</feature>
<dbReference type="PANTHER" id="PTHR30126">
    <property type="entry name" value="HTH-TYPE TRANSCRIPTIONAL REGULATOR"/>
    <property type="match status" value="1"/>
</dbReference>
<dbReference type="Gene3D" id="3.40.190.290">
    <property type="match status" value="1"/>
</dbReference>
<dbReference type="InterPro" id="IPR036388">
    <property type="entry name" value="WH-like_DNA-bd_sf"/>
</dbReference>
<dbReference type="Proteomes" id="UP001595444">
    <property type="component" value="Unassembled WGS sequence"/>
</dbReference>
<dbReference type="Pfam" id="PF00126">
    <property type="entry name" value="HTH_1"/>
    <property type="match status" value="1"/>
</dbReference>
<evidence type="ECO:0000256" key="1">
    <source>
        <dbReference type="ARBA" id="ARBA00009437"/>
    </source>
</evidence>
<dbReference type="InterPro" id="IPR036390">
    <property type="entry name" value="WH_DNA-bd_sf"/>
</dbReference>
<dbReference type="CDD" id="cd05466">
    <property type="entry name" value="PBP2_LTTR_substrate"/>
    <property type="match status" value="1"/>
</dbReference>
<sequence length="346" mass="38680">MTPKDDTPRNMLTPNDQSPAPSPWNMDWNLLRTFMVIAEQNSITGAARYLGLKQPTVSNALRRLETMLGCQLAQRDPRNFTLTRHGKALYHECREIFGSITRLPNLLSSMSEQVEGHITICMTSHVMTPLLDQAIAAFHKENPLTSFSISIQSSHNVVETVLSKQATFGVCLMRDKRPELESTLFYREHFGFFCGPTHPLYGKENLKLEDMRDFERVSFSTDDLGGLLHPVAAVRAQAQFSDKVAGVSNNLEEVRRMITAGLGFGPLPIHVVERDIINKRLWQLPPYTGTPAVDIFLVSHPKANLNAAEAAFLESLTGLIKKTSLTARTYGSQKINPENSMKQKTA</sequence>
<dbReference type="EMBL" id="JBHRSL010000004">
    <property type="protein sequence ID" value="MFC3051579.1"/>
    <property type="molecule type" value="Genomic_DNA"/>
</dbReference>
<evidence type="ECO:0000313" key="7">
    <source>
        <dbReference type="EMBL" id="MFC3051579.1"/>
    </source>
</evidence>
<dbReference type="PANTHER" id="PTHR30126:SF91">
    <property type="entry name" value="LYSR FAMILY TRANSCRIPTIONAL REGULATOR"/>
    <property type="match status" value="1"/>
</dbReference>
<keyword evidence="2" id="KW-0805">Transcription regulation</keyword>
<keyword evidence="8" id="KW-1185">Reference proteome</keyword>